<proteinExistence type="predicted"/>
<protein>
    <recommendedName>
        <fullName evidence="1">DUF7415 domain-containing protein</fullName>
    </recommendedName>
</protein>
<dbReference type="Proteomes" id="UP000201461">
    <property type="component" value="Segment"/>
</dbReference>
<evidence type="ECO:0000313" key="3">
    <source>
        <dbReference type="Proteomes" id="UP000201461"/>
    </source>
</evidence>
<dbReference type="OrthoDB" id="27112at10239"/>
<accession>R9TFH0</accession>
<evidence type="ECO:0000259" key="1">
    <source>
        <dbReference type="Pfam" id="PF24187"/>
    </source>
</evidence>
<reference evidence="2 3" key="1">
    <citation type="journal article" date="2014" name="Genome Biol. Evol.">
        <title>Composite Conserved Promoter-Terminator Motifs (PeSLs) that Mediate Modular Shuffling in the Diverse T4-Like Myoviruses.</title>
        <authorList>
            <person name="Comeau A.M."/>
            <person name="Arbiol C."/>
            <person name="Krisch H.M."/>
        </authorList>
    </citation>
    <scope>NUCLEOTIDE SEQUENCE [LARGE SCALE GENOMIC DNA]</scope>
</reference>
<evidence type="ECO:0000313" key="2">
    <source>
        <dbReference type="EMBL" id="AGN30219.2"/>
    </source>
</evidence>
<name>R9TFH0_9CAUD</name>
<dbReference type="Pfam" id="PF24187">
    <property type="entry name" value="DUF7415"/>
    <property type="match status" value="1"/>
</dbReference>
<gene>
    <name evidence="2" type="ORF">VPFG_00219</name>
</gene>
<dbReference type="KEGG" id="vg:15926672"/>
<keyword evidence="3" id="KW-1185">Reference proteome</keyword>
<dbReference type="RefSeq" id="YP_008125368.2">
    <property type="nucleotide sequence ID" value="NC_021529.2"/>
</dbReference>
<dbReference type="InterPro" id="IPR055838">
    <property type="entry name" value="DUF7415"/>
</dbReference>
<feature type="domain" description="DUF7415" evidence="1">
    <location>
        <begin position="8"/>
        <end position="46"/>
    </location>
</feature>
<dbReference type="GeneID" id="15926672"/>
<sequence>MTEPTLTNWNELKDNSLVYRINNEILHPMGYAAVLNTETGTSDRVLKTDKFEFPVDVHDKHKNNVTMSGLLATHKAVVSQIAAKFELDEIWHNIIDKTDWYFTCDEEIVEESYEFSFAENLNEFEAGNYYSIEVYGTSIWRSTDKEYFLVVGNDGCGNQDMYLFSARNLVKEIEIY</sequence>
<dbReference type="EMBL" id="HQ317393">
    <property type="protein sequence ID" value="AGN30219.2"/>
    <property type="molecule type" value="Genomic_DNA"/>
</dbReference>
<organism evidence="2 3">
    <name type="scientific">Vibrio phage nt-1</name>
    <dbReference type="NCBI Taxonomy" id="115992"/>
    <lineage>
        <taxon>Viruses</taxon>
        <taxon>Duplodnaviria</taxon>
        <taxon>Heunggongvirae</taxon>
        <taxon>Uroviricota</taxon>
        <taxon>Caudoviricetes</taxon>
        <taxon>Pantevenvirales</taxon>
        <taxon>Straboviridae</taxon>
        <taxon>Mylasvirus</taxon>
        <taxon>Mylasvirus persius</taxon>
    </lineage>
</organism>